<evidence type="ECO:0000313" key="3">
    <source>
        <dbReference type="Proteomes" id="UP000027238"/>
    </source>
</evidence>
<evidence type="ECO:0000256" key="1">
    <source>
        <dbReference type="SAM" id="MobiDB-lite"/>
    </source>
</evidence>
<dbReference type="EMBL" id="JMSE01000984">
    <property type="protein sequence ID" value="KDN65805.1"/>
    <property type="molecule type" value="Genomic_DNA"/>
</dbReference>
<gene>
    <name evidence="2" type="ORF">CSUB01_04988</name>
</gene>
<dbReference type="Proteomes" id="UP000027238">
    <property type="component" value="Unassembled WGS sequence"/>
</dbReference>
<dbReference type="OrthoDB" id="10037289at2759"/>
<organism evidence="2 3">
    <name type="scientific">Colletotrichum sublineola</name>
    <name type="common">Sorghum anthracnose fungus</name>
    <dbReference type="NCBI Taxonomy" id="1173701"/>
    <lineage>
        <taxon>Eukaryota</taxon>
        <taxon>Fungi</taxon>
        <taxon>Dikarya</taxon>
        <taxon>Ascomycota</taxon>
        <taxon>Pezizomycotina</taxon>
        <taxon>Sordariomycetes</taxon>
        <taxon>Hypocreomycetidae</taxon>
        <taxon>Glomerellales</taxon>
        <taxon>Glomerellaceae</taxon>
        <taxon>Colletotrichum</taxon>
        <taxon>Colletotrichum graminicola species complex</taxon>
    </lineage>
</organism>
<feature type="compositionally biased region" description="Low complexity" evidence="1">
    <location>
        <begin position="9"/>
        <end position="36"/>
    </location>
</feature>
<keyword evidence="3" id="KW-1185">Reference proteome</keyword>
<feature type="region of interest" description="Disordered" evidence="1">
    <location>
        <begin position="84"/>
        <end position="111"/>
    </location>
</feature>
<feature type="region of interest" description="Disordered" evidence="1">
    <location>
        <begin position="1"/>
        <end position="56"/>
    </location>
</feature>
<name>A0A066XIG0_COLSU</name>
<dbReference type="AlphaFoldDB" id="A0A066XIG0"/>
<feature type="compositionally biased region" description="Acidic residues" evidence="1">
    <location>
        <begin position="84"/>
        <end position="102"/>
    </location>
</feature>
<evidence type="ECO:0000313" key="2">
    <source>
        <dbReference type="EMBL" id="KDN65805.1"/>
    </source>
</evidence>
<sequence>MPPKRRANAGEAGEASGTAKKAKSTTSDAAATTNETRWSTNSNRWSAVSASRNADSGYKEAMKDIEHAYAYTCRCPFGTKPGGDLDDEAEFYEDEDEDDEDDQGNKQPKAKCDGGKTCLCTKPAAEHPDAPFVMTNAGYRKLMVQQIHCEVRDPDSFGMYTYNDHSAYGVLQVIQNLILDYEEAKDNWREQWVICEAMVPFIWHLSGGDFARADDGELCSHTARLIGNLFLATLARLEREGVLAPDSEVKDLGHVMAGMLKVAAVFRGYSLLEHGTRVRKSKKRPFPYAEDSFDNYVAAYAKKHGITLRGVPGLKDLLVNVDDSVELPNEEHGDDPWGWQAAFSEYKKGRDIGGDNLDITSWTSAERKRAAFNKKDPLGKKEIDAIKNGMVMMLG</sequence>
<dbReference type="OMA" id="DPDNFGM"/>
<feature type="compositionally biased region" description="Polar residues" evidence="1">
    <location>
        <begin position="37"/>
        <end position="54"/>
    </location>
</feature>
<comment type="caution">
    <text evidence="2">The sequence shown here is derived from an EMBL/GenBank/DDBJ whole genome shotgun (WGS) entry which is preliminary data.</text>
</comment>
<dbReference type="HOGENOM" id="CLU_054097_0_0_1"/>
<protein>
    <submittedName>
        <fullName evidence="2">Uncharacterized protein</fullName>
    </submittedName>
</protein>
<dbReference type="eggNOG" id="ENOG502SPXG">
    <property type="taxonomic scope" value="Eukaryota"/>
</dbReference>
<proteinExistence type="predicted"/>
<reference evidence="3" key="1">
    <citation type="journal article" date="2014" name="Genome Announc.">
        <title>Draft genome sequence of Colletotrichum sublineola, a destructive pathogen of cultivated sorghum.</title>
        <authorList>
            <person name="Baroncelli R."/>
            <person name="Sanz-Martin J.M."/>
            <person name="Rech G.E."/>
            <person name="Sukno S.A."/>
            <person name="Thon M.R."/>
        </authorList>
    </citation>
    <scope>NUCLEOTIDE SEQUENCE [LARGE SCALE GENOMIC DNA]</scope>
    <source>
        <strain evidence="3">TX430BB</strain>
    </source>
</reference>
<accession>A0A066XIG0</accession>